<dbReference type="EMBL" id="BMJO01000005">
    <property type="protein sequence ID" value="GGE61411.1"/>
    <property type="molecule type" value="Genomic_DNA"/>
</dbReference>
<organism evidence="2 3">
    <name type="scientific">Pedobacter psychrotolerans</name>
    <dbReference type="NCBI Taxonomy" id="1843235"/>
    <lineage>
        <taxon>Bacteria</taxon>
        <taxon>Pseudomonadati</taxon>
        <taxon>Bacteroidota</taxon>
        <taxon>Sphingobacteriia</taxon>
        <taxon>Sphingobacteriales</taxon>
        <taxon>Sphingobacteriaceae</taxon>
        <taxon>Pedobacter</taxon>
    </lineage>
</organism>
<reference evidence="2 3" key="3">
    <citation type="submission" date="2019-03" db="EMBL/GenBank/DDBJ databases">
        <title>Genomic Encyclopedia of Type Strains, Phase IV (KMG-IV): sequencing the most valuable type-strain genomes for metagenomic binning, comparative biology and taxonomic classification.</title>
        <authorList>
            <person name="Goeker M."/>
        </authorList>
    </citation>
    <scope>NUCLEOTIDE SEQUENCE [LARGE SCALE GENOMIC DNA]</scope>
    <source>
        <strain evidence="2 3">DSM 103236</strain>
    </source>
</reference>
<gene>
    <name evidence="2" type="ORF">EV200_10593</name>
    <name evidence="1" type="ORF">GCM10011413_29650</name>
</gene>
<reference evidence="1" key="1">
    <citation type="journal article" date="2014" name="Int. J. Syst. Evol. Microbiol.">
        <title>Complete genome of a new Firmicutes species belonging to the dominant human colonic microbiota ('Ruminococcus bicirculans') reveals two chromosomes and a selective capacity to utilize plant glucans.</title>
        <authorList>
            <consortium name="NISC Comparative Sequencing Program"/>
            <person name="Wegmann U."/>
            <person name="Louis P."/>
            <person name="Goesmann A."/>
            <person name="Henrissat B."/>
            <person name="Duncan S.H."/>
            <person name="Flint H.J."/>
        </authorList>
    </citation>
    <scope>NUCLEOTIDE SEQUENCE</scope>
    <source>
        <strain evidence="1">CGMCC 1.15644</strain>
    </source>
</reference>
<dbReference type="RefSeq" id="WP_132533494.1">
    <property type="nucleotide sequence ID" value="NZ_BMJO01000005.1"/>
</dbReference>
<dbReference type="OrthoDB" id="370799at2"/>
<evidence type="ECO:0000313" key="3">
    <source>
        <dbReference type="Proteomes" id="UP000295684"/>
    </source>
</evidence>
<dbReference type="Proteomes" id="UP000622648">
    <property type="component" value="Unassembled WGS sequence"/>
</dbReference>
<accession>A0A4R2H9C1</accession>
<dbReference type="AlphaFoldDB" id="A0A4R2H9C1"/>
<sequence>MTFLEFKDSIKSDQPPLDLAIPLKALWYDGKGDWDKAHHEVDQLNDTSSALIHAYLHRKEGDIWNADYWYRRAKETRSQMSLEEEWQELVIRFL</sequence>
<evidence type="ECO:0000313" key="4">
    <source>
        <dbReference type="Proteomes" id="UP000622648"/>
    </source>
</evidence>
<evidence type="ECO:0000313" key="2">
    <source>
        <dbReference type="EMBL" id="TCO23627.1"/>
    </source>
</evidence>
<reference evidence="4" key="2">
    <citation type="journal article" date="2019" name="Int. J. Syst. Evol. Microbiol.">
        <title>The Global Catalogue of Microorganisms (GCM) 10K type strain sequencing project: providing services to taxonomists for standard genome sequencing and annotation.</title>
        <authorList>
            <consortium name="The Broad Institute Genomics Platform"/>
            <consortium name="The Broad Institute Genome Sequencing Center for Infectious Disease"/>
            <person name="Wu L."/>
            <person name="Ma J."/>
        </authorList>
    </citation>
    <scope>NUCLEOTIDE SEQUENCE [LARGE SCALE GENOMIC DNA]</scope>
    <source>
        <strain evidence="4">CGMCC 1.15644</strain>
    </source>
</reference>
<evidence type="ECO:0000313" key="1">
    <source>
        <dbReference type="EMBL" id="GGE61411.1"/>
    </source>
</evidence>
<keyword evidence="4" id="KW-1185">Reference proteome</keyword>
<dbReference type="Proteomes" id="UP000295684">
    <property type="component" value="Unassembled WGS sequence"/>
</dbReference>
<dbReference type="EMBL" id="SLWO01000005">
    <property type="protein sequence ID" value="TCO23627.1"/>
    <property type="molecule type" value="Genomic_DNA"/>
</dbReference>
<reference evidence="1" key="4">
    <citation type="submission" date="2024-05" db="EMBL/GenBank/DDBJ databases">
        <authorList>
            <person name="Sun Q."/>
            <person name="Zhou Y."/>
        </authorList>
    </citation>
    <scope>NUCLEOTIDE SEQUENCE</scope>
    <source>
        <strain evidence="1">CGMCC 1.15644</strain>
    </source>
</reference>
<protein>
    <submittedName>
        <fullName evidence="2">Uncharacterized protein</fullName>
    </submittedName>
</protein>
<proteinExistence type="predicted"/>
<comment type="caution">
    <text evidence="2">The sequence shown here is derived from an EMBL/GenBank/DDBJ whole genome shotgun (WGS) entry which is preliminary data.</text>
</comment>
<name>A0A4R2H9C1_9SPHI</name>